<keyword evidence="3" id="KW-0645">Protease</keyword>
<comment type="cofactor">
    <cofactor evidence="1">
        <name>Zn(2+)</name>
        <dbReference type="ChEBI" id="CHEBI:29105"/>
    </cofactor>
</comment>
<dbReference type="SUPFAM" id="SSF63411">
    <property type="entry name" value="LuxS/MPP-like metallohydrolase"/>
    <property type="match status" value="2"/>
</dbReference>
<dbReference type="Proteomes" id="UP000190135">
    <property type="component" value="Unassembled WGS sequence"/>
</dbReference>
<evidence type="ECO:0000259" key="6">
    <source>
        <dbReference type="Pfam" id="PF05193"/>
    </source>
</evidence>
<dbReference type="GO" id="GO:0004222">
    <property type="term" value="F:metalloendopeptidase activity"/>
    <property type="evidence" value="ECO:0007669"/>
    <property type="project" value="InterPro"/>
</dbReference>
<evidence type="ECO:0000256" key="3">
    <source>
        <dbReference type="ARBA" id="ARBA00023049"/>
    </source>
</evidence>
<dbReference type="InterPro" id="IPR050361">
    <property type="entry name" value="MPP/UQCRC_Complex"/>
</dbReference>
<evidence type="ECO:0000256" key="4">
    <source>
        <dbReference type="RuleBase" id="RU004447"/>
    </source>
</evidence>
<dbReference type="Gene3D" id="3.30.830.10">
    <property type="entry name" value="Metalloenzyme, LuxS/M16 peptidase-like"/>
    <property type="match status" value="2"/>
</dbReference>
<reference evidence="7 8" key="1">
    <citation type="submission" date="2017-02" db="EMBL/GenBank/DDBJ databases">
        <authorList>
            <person name="Peterson S.W."/>
        </authorList>
    </citation>
    <scope>NUCLEOTIDE SEQUENCE [LARGE SCALE GENOMIC DNA]</scope>
    <source>
        <strain evidence="7 8">USBA 369</strain>
    </source>
</reference>
<keyword evidence="3" id="KW-0378">Hydrolase</keyword>
<gene>
    <name evidence="7" type="ORF">SAMN05428963_102316</name>
</gene>
<sequence length="434" mass="46945">MTVEITKLLNGITIATEEMPSLESAALGIWVKAGARDEGEGEHGIAHLLEHMAFKGTSRRSARQIAEEIENVGGDLNAATSVETTAYYARVLKDDVPLAIDLLTDILLDSQFAEEELQREKNVILQEIGAAEDTPDDVVFDRFQEAAYRGQIIGRPILGTRETVTSFTSEGLRTYLKTHYSPERMVVVAAGKVSHADVVNRISGALGGMTPIAATNPPLVRAPATYTGGEFREGRDLMDAQVVLGFEGRPYYAKDFYAAQVLSLILGGGMSSRLFQEIREQRGLCYAIYSFHWSFSDSGIFGVHAATGEEQLAELAPIIAEELTRAAENITDKEVTRARAQMRSSLLMSQESPSSRAGQIARQLLFAGRQISNQELLERLTAIDAKRLTDLAGRTFIGTRPTMAALGPIKGLAGLEEVSAQLGGATNAPKSAAV</sequence>
<keyword evidence="3" id="KW-0482">Metalloprotease</keyword>
<dbReference type="GO" id="GO:0006508">
    <property type="term" value="P:proteolysis"/>
    <property type="evidence" value="ECO:0007669"/>
    <property type="project" value="InterPro"/>
</dbReference>
<dbReference type="InterPro" id="IPR011765">
    <property type="entry name" value="Pept_M16_N"/>
</dbReference>
<dbReference type="PROSITE" id="PS00143">
    <property type="entry name" value="INSULINASE"/>
    <property type="match status" value="1"/>
</dbReference>
<organism evidence="7 8">
    <name type="scientific">Consotaella salsifontis</name>
    <dbReference type="NCBI Taxonomy" id="1365950"/>
    <lineage>
        <taxon>Bacteria</taxon>
        <taxon>Pseudomonadati</taxon>
        <taxon>Pseudomonadota</taxon>
        <taxon>Alphaproteobacteria</taxon>
        <taxon>Hyphomicrobiales</taxon>
        <taxon>Aurantimonadaceae</taxon>
        <taxon>Consotaella</taxon>
    </lineage>
</organism>
<evidence type="ECO:0000259" key="5">
    <source>
        <dbReference type="Pfam" id="PF00675"/>
    </source>
</evidence>
<protein>
    <submittedName>
        <fullName evidence="7">Predicted Zn-dependent peptidase</fullName>
    </submittedName>
</protein>
<dbReference type="STRING" id="1365950.SAMN05428963_102316"/>
<dbReference type="Pfam" id="PF00675">
    <property type="entry name" value="Peptidase_M16"/>
    <property type="match status" value="1"/>
</dbReference>
<proteinExistence type="inferred from homology"/>
<accession>A0A1T4MWP1</accession>
<dbReference type="OrthoDB" id="9811314at2"/>
<name>A0A1T4MWP1_9HYPH</name>
<feature type="domain" description="Peptidase M16 C-terminal" evidence="6">
    <location>
        <begin position="166"/>
        <end position="342"/>
    </location>
</feature>
<dbReference type="PANTHER" id="PTHR11851">
    <property type="entry name" value="METALLOPROTEASE"/>
    <property type="match status" value="1"/>
</dbReference>
<dbReference type="GO" id="GO:0046872">
    <property type="term" value="F:metal ion binding"/>
    <property type="evidence" value="ECO:0007669"/>
    <property type="project" value="InterPro"/>
</dbReference>
<dbReference type="RefSeq" id="WP_078706982.1">
    <property type="nucleotide sequence ID" value="NZ_FUXL01000002.1"/>
</dbReference>
<dbReference type="InterPro" id="IPR007863">
    <property type="entry name" value="Peptidase_M16_C"/>
</dbReference>
<evidence type="ECO:0000313" key="7">
    <source>
        <dbReference type="EMBL" id="SJZ71264.1"/>
    </source>
</evidence>
<dbReference type="EMBL" id="FUXL01000002">
    <property type="protein sequence ID" value="SJZ71264.1"/>
    <property type="molecule type" value="Genomic_DNA"/>
</dbReference>
<dbReference type="Pfam" id="PF05193">
    <property type="entry name" value="Peptidase_M16_C"/>
    <property type="match status" value="1"/>
</dbReference>
<dbReference type="FunFam" id="3.30.830.10:FF:000008">
    <property type="entry name" value="Mitochondrial-processing peptidase subunit beta"/>
    <property type="match status" value="1"/>
</dbReference>
<dbReference type="AlphaFoldDB" id="A0A1T4MWP1"/>
<feature type="domain" description="Peptidase M16 N-terminal" evidence="5">
    <location>
        <begin position="14"/>
        <end position="160"/>
    </location>
</feature>
<dbReference type="PANTHER" id="PTHR11851:SF49">
    <property type="entry name" value="MITOCHONDRIAL-PROCESSING PEPTIDASE SUBUNIT ALPHA"/>
    <property type="match status" value="1"/>
</dbReference>
<evidence type="ECO:0000256" key="1">
    <source>
        <dbReference type="ARBA" id="ARBA00001947"/>
    </source>
</evidence>
<dbReference type="InterPro" id="IPR001431">
    <property type="entry name" value="Pept_M16_Zn_BS"/>
</dbReference>
<comment type="similarity">
    <text evidence="2 4">Belongs to the peptidase M16 family.</text>
</comment>
<dbReference type="InterPro" id="IPR011249">
    <property type="entry name" value="Metalloenz_LuxS/M16"/>
</dbReference>
<evidence type="ECO:0000256" key="2">
    <source>
        <dbReference type="ARBA" id="ARBA00007261"/>
    </source>
</evidence>
<keyword evidence="8" id="KW-1185">Reference proteome</keyword>
<evidence type="ECO:0000313" key="8">
    <source>
        <dbReference type="Proteomes" id="UP000190135"/>
    </source>
</evidence>